<dbReference type="PIRSF" id="PIRSF039085">
    <property type="entry name" value="ABC_ATPase_HisP"/>
    <property type="match status" value="1"/>
</dbReference>
<dbReference type="EMBL" id="CP049140">
    <property type="protein sequence ID" value="QIE87837.1"/>
    <property type="molecule type" value="Genomic_DNA"/>
</dbReference>
<dbReference type="PANTHER" id="PTHR43166">
    <property type="entry name" value="AMINO ACID IMPORT ATP-BINDING PROTEIN"/>
    <property type="match status" value="1"/>
</dbReference>
<comment type="subcellular location">
    <subcellularLocation>
        <location evidence="1">Cell inner membrane</location>
        <topology evidence="1">Peripheral membrane protein</topology>
    </subcellularLocation>
</comment>
<proteinExistence type="inferred from homology"/>
<keyword evidence="3" id="KW-0813">Transport</keyword>
<dbReference type="InterPro" id="IPR003439">
    <property type="entry name" value="ABC_transporter-like_ATP-bd"/>
</dbReference>
<reference evidence="9 10" key="1">
    <citation type="submission" date="2020-02" db="EMBL/GenBank/DDBJ databases">
        <title>Integrative conjugative elements (ICEs) and plasmids drive adaptation of Pseudomonas nitroreducens strain HBP1 to wastewater environment.</title>
        <authorList>
            <person name="Sentchilo V."/>
            <person name="Carraro N."/>
            <person name="Bertelli C."/>
            <person name="van der Meer J.R."/>
        </authorList>
    </citation>
    <scope>NUCLEOTIDE SEQUENCE [LARGE SCALE GENOMIC DNA]</scope>
    <source>
        <strain evidence="9 10">HBP1</strain>
    </source>
</reference>
<dbReference type="KEGG" id="pnt:G5B91_16790"/>
<evidence type="ECO:0000256" key="6">
    <source>
        <dbReference type="ARBA" id="ARBA00022840"/>
    </source>
</evidence>
<dbReference type="SUPFAM" id="SSF52540">
    <property type="entry name" value="P-loop containing nucleoside triphosphate hydrolases"/>
    <property type="match status" value="1"/>
</dbReference>
<dbReference type="GO" id="GO:0016887">
    <property type="term" value="F:ATP hydrolysis activity"/>
    <property type="evidence" value="ECO:0007669"/>
    <property type="project" value="InterPro"/>
</dbReference>
<comment type="similarity">
    <text evidence="2">Belongs to the ABC transporter superfamily.</text>
</comment>
<evidence type="ECO:0000259" key="8">
    <source>
        <dbReference type="PROSITE" id="PS50893"/>
    </source>
</evidence>
<keyword evidence="5" id="KW-0547">Nucleotide-binding</keyword>
<keyword evidence="4" id="KW-1003">Cell membrane</keyword>
<sequence>MKPIIQVKRMSKHYGEFQALYGIDLDVVEGEVVVILGPSGSGKSTLIRCINLLENYQQGDILVAGERVEAGPRLTHIRSEVGMVFQGFNLYPHLSVLDNVALAPIRVRRMSRRDAHARARVLLEKVGMASHAHKLPGQLSGGQQQRVAIARTMAMEPKVILFDEPTSALDPEMVGEVLDVMQALARTGVTMIVVTHEMGFARRVADRVIFMESGRIVEENEPEAFFTQPREPRTQAFLQAILHH</sequence>
<dbReference type="CDD" id="cd03262">
    <property type="entry name" value="ABC_HisP_GlnQ"/>
    <property type="match status" value="1"/>
</dbReference>
<name>A0A6G6IY03_PSENT</name>
<accession>A0A6G6IY03</accession>
<dbReference type="GO" id="GO:0015424">
    <property type="term" value="F:ABC-type amino acid transporter activity"/>
    <property type="evidence" value="ECO:0007669"/>
    <property type="project" value="InterPro"/>
</dbReference>
<dbReference type="PANTHER" id="PTHR43166:SF4">
    <property type="entry name" value="PHOSPHONATES IMPORT ATP-BINDING PROTEIN PHNC"/>
    <property type="match status" value="1"/>
</dbReference>
<dbReference type="GO" id="GO:0005524">
    <property type="term" value="F:ATP binding"/>
    <property type="evidence" value="ECO:0007669"/>
    <property type="project" value="UniProtKB-KW"/>
</dbReference>
<keyword evidence="7" id="KW-0029">Amino-acid transport</keyword>
<evidence type="ECO:0000256" key="2">
    <source>
        <dbReference type="ARBA" id="ARBA00005417"/>
    </source>
</evidence>
<organism evidence="9 10">
    <name type="scientific">Pseudomonas nitroreducens</name>
    <dbReference type="NCBI Taxonomy" id="46680"/>
    <lineage>
        <taxon>Bacteria</taxon>
        <taxon>Pseudomonadati</taxon>
        <taxon>Pseudomonadota</taxon>
        <taxon>Gammaproteobacteria</taxon>
        <taxon>Pseudomonadales</taxon>
        <taxon>Pseudomonadaceae</taxon>
        <taxon>Pseudomonas</taxon>
    </lineage>
</organism>
<evidence type="ECO:0000256" key="1">
    <source>
        <dbReference type="ARBA" id="ARBA00004417"/>
    </source>
</evidence>
<dbReference type="AlphaFoldDB" id="A0A6G6IY03"/>
<dbReference type="InterPro" id="IPR050086">
    <property type="entry name" value="MetN_ABC_transporter-like"/>
</dbReference>
<dbReference type="Gene3D" id="3.40.50.300">
    <property type="entry name" value="P-loop containing nucleotide triphosphate hydrolases"/>
    <property type="match status" value="1"/>
</dbReference>
<dbReference type="PROSITE" id="PS50893">
    <property type="entry name" value="ABC_TRANSPORTER_2"/>
    <property type="match status" value="1"/>
</dbReference>
<keyword evidence="4" id="KW-0997">Cell inner membrane</keyword>
<dbReference type="PROSITE" id="PS00211">
    <property type="entry name" value="ABC_TRANSPORTER_1"/>
    <property type="match status" value="1"/>
</dbReference>
<gene>
    <name evidence="9" type="ORF">G5B91_16790</name>
</gene>
<evidence type="ECO:0000256" key="5">
    <source>
        <dbReference type="ARBA" id="ARBA00022741"/>
    </source>
</evidence>
<protein>
    <submittedName>
        <fullName evidence="9">Amino acid ABC transporter ATP-binding protein</fullName>
    </submittedName>
</protein>
<dbReference type="Pfam" id="PF00005">
    <property type="entry name" value="ABC_tran"/>
    <property type="match status" value="1"/>
</dbReference>
<dbReference type="SMART" id="SM00382">
    <property type="entry name" value="AAA"/>
    <property type="match status" value="1"/>
</dbReference>
<dbReference type="RefSeq" id="WP_024766487.1">
    <property type="nucleotide sequence ID" value="NZ_CP049140.1"/>
</dbReference>
<dbReference type="InterPro" id="IPR017871">
    <property type="entry name" value="ABC_transporter-like_CS"/>
</dbReference>
<dbReference type="InterPro" id="IPR030679">
    <property type="entry name" value="ABC_ATPase_HisP-typ"/>
</dbReference>
<feature type="domain" description="ABC transporter" evidence="8">
    <location>
        <begin position="5"/>
        <end position="238"/>
    </location>
</feature>
<dbReference type="FunFam" id="3.40.50.300:FF:000020">
    <property type="entry name" value="Amino acid ABC transporter ATP-binding component"/>
    <property type="match status" value="1"/>
</dbReference>
<evidence type="ECO:0000256" key="3">
    <source>
        <dbReference type="ARBA" id="ARBA00022448"/>
    </source>
</evidence>
<evidence type="ECO:0000256" key="4">
    <source>
        <dbReference type="ARBA" id="ARBA00022519"/>
    </source>
</evidence>
<keyword evidence="6 9" id="KW-0067">ATP-binding</keyword>
<dbReference type="Proteomes" id="UP000501063">
    <property type="component" value="Chromosome"/>
</dbReference>
<keyword evidence="4" id="KW-0472">Membrane</keyword>
<dbReference type="InterPro" id="IPR003593">
    <property type="entry name" value="AAA+_ATPase"/>
</dbReference>
<dbReference type="GO" id="GO:0005886">
    <property type="term" value="C:plasma membrane"/>
    <property type="evidence" value="ECO:0007669"/>
    <property type="project" value="UniProtKB-SubCell"/>
</dbReference>
<evidence type="ECO:0000313" key="10">
    <source>
        <dbReference type="Proteomes" id="UP000501063"/>
    </source>
</evidence>
<evidence type="ECO:0000313" key="9">
    <source>
        <dbReference type="EMBL" id="QIE87837.1"/>
    </source>
</evidence>
<evidence type="ECO:0000256" key="7">
    <source>
        <dbReference type="ARBA" id="ARBA00022970"/>
    </source>
</evidence>
<dbReference type="InterPro" id="IPR027417">
    <property type="entry name" value="P-loop_NTPase"/>
</dbReference>